<protein>
    <submittedName>
        <fullName evidence="1">Uncharacterized protein</fullName>
    </submittedName>
</protein>
<dbReference type="EMBL" id="HACG01050634">
    <property type="protein sequence ID" value="CEK97499.1"/>
    <property type="molecule type" value="Transcribed_RNA"/>
</dbReference>
<accession>A0A0B7BWD5</accession>
<gene>
    <name evidence="1" type="primary">ORF215962</name>
</gene>
<evidence type="ECO:0000313" key="1">
    <source>
        <dbReference type="EMBL" id="CEK97499.1"/>
    </source>
</evidence>
<organism evidence="1">
    <name type="scientific">Arion vulgaris</name>
    <dbReference type="NCBI Taxonomy" id="1028688"/>
    <lineage>
        <taxon>Eukaryota</taxon>
        <taxon>Metazoa</taxon>
        <taxon>Spiralia</taxon>
        <taxon>Lophotrochozoa</taxon>
        <taxon>Mollusca</taxon>
        <taxon>Gastropoda</taxon>
        <taxon>Heterobranchia</taxon>
        <taxon>Euthyneura</taxon>
        <taxon>Panpulmonata</taxon>
        <taxon>Eupulmonata</taxon>
        <taxon>Stylommatophora</taxon>
        <taxon>Helicina</taxon>
        <taxon>Arionoidea</taxon>
        <taxon>Arionidae</taxon>
        <taxon>Arion</taxon>
    </lineage>
</organism>
<sequence>QNVTIRPPETAIVCKQKRNHKHRSTKSSDTKKDVLVLDKTCVNDKTVCNGEIYGTFTDKNVNNNEGGTS</sequence>
<name>A0A0B7BWD5_9EUPU</name>
<proteinExistence type="predicted"/>
<feature type="non-terminal residue" evidence="1">
    <location>
        <position position="69"/>
    </location>
</feature>
<feature type="non-terminal residue" evidence="1">
    <location>
        <position position="1"/>
    </location>
</feature>
<reference evidence="1" key="1">
    <citation type="submission" date="2014-12" db="EMBL/GenBank/DDBJ databases">
        <title>Insight into the proteome of Arion vulgaris.</title>
        <authorList>
            <person name="Aradska J."/>
            <person name="Bulat T."/>
            <person name="Smidak R."/>
            <person name="Sarate P."/>
            <person name="Gangsoo J."/>
            <person name="Sialana F."/>
            <person name="Bilban M."/>
            <person name="Lubec G."/>
        </authorList>
    </citation>
    <scope>NUCLEOTIDE SEQUENCE</scope>
    <source>
        <tissue evidence="1">Skin</tissue>
    </source>
</reference>
<dbReference type="AlphaFoldDB" id="A0A0B7BWD5"/>